<reference evidence="2" key="1">
    <citation type="submission" date="2019-10" db="EMBL/GenBank/DDBJ databases">
        <title>Antimicrobial potential of Antarctic Bacteria.</title>
        <authorList>
            <person name="Benaud N."/>
            <person name="Edwards R.J."/>
            <person name="Ferrari B.C."/>
        </authorList>
    </citation>
    <scope>NUCLEOTIDE SEQUENCE [LARGE SCALE GENOMIC DNA]</scope>
    <source>
        <strain evidence="2">NBSH44</strain>
    </source>
</reference>
<proteinExistence type="predicted"/>
<dbReference type="KEGG" id="sfiy:F0344_31700"/>
<dbReference type="EMBL" id="CP045702">
    <property type="protein sequence ID" value="QNE78570.1"/>
    <property type="molecule type" value="Genomic_DNA"/>
</dbReference>
<organism evidence="1 2">
    <name type="scientific">Streptomyces finlayi</name>
    <dbReference type="NCBI Taxonomy" id="67296"/>
    <lineage>
        <taxon>Bacteria</taxon>
        <taxon>Bacillati</taxon>
        <taxon>Actinomycetota</taxon>
        <taxon>Actinomycetes</taxon>
        <taxon>Kitasatosporales</taxon>
        <taxon>Streptomycetaceae</taxon>
        <taxon>Streptomyces</taxon>
    </lineage>
</organism>
<protein>
    <submittedName>
        <fullName evidence="1">Uncharacterized protein</fullName>
    </submittedName>
</protein>
<keyword evidence="2" id="KW-1185">Reference proteome</keyword>
<gene>
    <name evidence="1" type="ORF">F0344_31700</name>
</gene>
<dbReference type="Proteomes" id="UP000515307">
    <property type="component" value="Chromosome"/>
</dbReference>
<sequence length="86" mass="9608">MELELMVALRVLDHDSGDRITDRGPDHRRTIGAAVMHSRHVREGLGQLHTLHRNEDSEGRDFLDGAVDRGTVRELLLGGSPFVTCH</sequence>
<accession>A0A7G7BTA5</accession>
<name>A0A7G7BTA5_9ACTN</name>
<dbReference type="RefSeq" id="WP_185302021.1">
    <property type="nucleotide sequence ID" value="NZ_CP045702.1"/>
</dbReference>
<dbReference type="AlphaFoldDB" id="A0A7G7BTA5"/>
<evidence type="ECO:0000313" key="2">
    <source>
        <dbReference type="Proteomes" id="UP000515307"/>
    </source>
</evidence>
<evidence type="ECO:0000313" key="1">
    <source>
        <dbReference type="EMBL" id="QNE78570.1"/>
    </source>
</evidence>